<feature type="transmembrane region" description="Helical" evidence="5">
    <location>
        <begin position="349"/>
        <end position="382"/>
    </location>
</feature>
<dbReference type="GO" id="GO:0016874">
    <property type="term" value="F:ligase activity"/>
    <property type="evidence" value="ECO:0007669"/>
    <property type="project" value="UniProtKB-KW"/>
</dbReference>
<dbReference type="Proteomes" id="UP000824202">
    <property type="component" value="Unassembled WGS sequence"/>
</dbReference>
<evidence type="ECO:0000313" key="7">
    <source>
        <dbReference type="EMBL" id="HIX04389.1"/>
    </source>
</evidence>
<dbReference type="SUPFAM" id="SSF48452">
    <property type="entry name" value="TPR-like"/>
    <property type="match status" value="1"/>
</dbReference>
<protein>
    <submittedName>
        <fullName evidence="7">O-antigen ligase family protein</fullName>
    </submittedName>
</protein>
<feature type="transmembrane region" description="Helical" evidence="5">
    <location>
        <begin position="394"/>
        <end position="415"/>
    </location>
</feature>
<dbReference type="InterPro" id="IPR007016">
    <property type="entry name" value="O-antigen_ligase-rel_domated"/>
</dbReference>
<feature type="transmembrane region" description="Helical" evidence="5">
    <location>
        <begin position="9"/>
        <end position="29"/>
    </location>
</feature>
<feature type="transmembrane region" description="Helical" evidence="5">
    <location>
        <begin position="203"/>
        <end position="220"/>
    </location>
</feature>
<dbReference type="Gene3D" id="1.25.40.10">
    <property type="entry name" value="Tetratricopeptide repeat domain"/>
    <property type="match status" value="1"/>
</dbReference>
<feature type="transmembrane region" description="Helical" evidence="5">
    <location>
        <begin position="157"/>
        <end position="174"/>
    </location>
</feature>
<keyword evidence="3 5" id="KW-1133">Transmembrane helix</keyword>
<name>A0A9D2AC88_9BACT</name>
<feature type="transmembrane region" description="Helical" evidence="5">
    <location>
        <begin position="41"/>
        <end position="60"/>
    </location>
</feature>
<dbReference type="AlphaFoldDB" id="A0A9D2AC88"/>
<feature type="transmembrane region" description="Helical" evidence="5">
    <location>
        <begin position="90"/>
        <end position="106"/>
    </location>
</feature>
<accession>A0A9D2AC88</accession>
<dbReference type="Pfam" id="PF04932">
    <property type="entry name" value="Wzy_C"/>
    <property type="match status" value="1"/>
</dbReference>
<dbReference type="InterPro" id="IPR051533">
    <property type="entry name" value="WaaL-like"/>
</dbReference>
<evidence type="ECO:0000259" key="6">
    <source>
        <dbReference type="Pfam" id="PF04932"/>
    </source>
</evidence>
<keyword evidence="7" id="KW-0436">Ligase</keyword>
<feature type="transmembrane region" description="Helical" evidence="5">
    <location>
        <begin position="181"/>
        <end position="197"/>
    </location>
</feature>
<evidence type="ECO:0000256" key="5">
    <source>
        <dbReference type="SAM" id="Phobius"/>
    </source>
</evidence>
<sequence length="580" mass="63283">MMDYKVRLAFFRLLYILFVAAVAGTVYFLPDCFTDRYFTSGQLWVCGCAGVAGVAAALGGRLRCSRLGAVVGVALFAGWGYGFAAGYLGGQALACGVSLWLALLVAEGSAGKVSYRDVYFVVALSLGVEAAVGLGQFAGWWHSGSSFRVTGTFDNPAGLAAYAAVCFPCALHFLRSPRWGARAYGGAVALLAVAAVVASGSRAGMAALAAAGVLWGWQAWGRQARRARWWLAGMAVAGILAGVWLYHWKKDSADGRLLVWRCTWEMMADAPVAGHAPGSFQAKYMGYQAAFLERHAGGRQGWLADNVKHPFNEYLKVGAECGIAGLAALAVVLWWLWRRWRRSCGERQPLFLGVAGVAVCGLFSYPLNYPGVVAVLFLLLGLTGREERGVRLRGWGWRALFALLSLGLVAFAGYWGKQEARWQQLSRQALRGGFGEAEAGYRELYPFLRENPLFLYNYGAELHHAGKWGEAAAVLEECAEGLDDTDVQMLLGNACEQSGDDEGAEGHFRQAAMMCPVRFMPLYRLVRLYERTGRQEEALRLAGELVEKPVKVPSYAVEKIKRECRELLEKGTEKGDALRR</sequence>
<evidence type="ECO:0000256" key="4">
    <source>
        <dbReference type="ARBA" id="ARBA00023136"/>
    </source>
</evidence>
<reference evidence="7" key="2">
    <citation type="submission" date="2021-04" db="EMBL/GenBank/DDBJ databases">
        <authorList>
            <person name="Gilroy R."/>
        </authorList>
    </citation>
    <scope>NUCLEOTIDE SEQUENCE</scope>
    <source>
        <strain evidence="7">23274</strain>
    </source>
</reference>
<proteinExistence type="predicted"/>
<gene>
    <name evidence="7" type="ORF">H9863_09805</name>
</gene>
<reference evidence="7" key="1">
    <citation type="journal article" date="2021" name="PeerJ">
        <title>Extensive microbial diversity within the chicken gut microbiome revealed by metagenomics and culture.</title>
        <authorList>
            <person name="Gilroy R."/>
            <person name="Ravi A."/>
            <person name="Getino M."/>
            <person name="Pursley I."/>
            <person name="Horton D.L."/>
            <person name="Alikhan N.F."/>
            <person name="Baker D."/>
            <person name="Gharbi K."/>
            <person name="Hall N."/>
            <person name="Watson M."/>
            <person name="Adriaenssens E.M."/>
            <person name="Foster-Nyarko E."/>
            <person name="Jarju S."/>
            <person name="Secka A."/>
            <person name="Antonio M."/>
            <person name="Oren A."/>
            <person name="Chaudhuri R.R."/>
            <person name="La Ragione R."/>
            <person name="Hildebrand F."/>
            <person name="Pallen M.J."/>
        </authorList>
    </citation>
    <scope>NUCLEOTIDE SEQUENCE</scope>
    <source>
        <strain evidence="7">23274</strain>
    </source>
</reference>
<comment type="subcellular location">
    <subcellularLocation>
        <location evidence="1">Membrane</location>
        <topology evidence="1">Multi-pass membrane protein</topology>
    </subcellularLocation>
</comment>
<feature type="transmembrane region" description="Helical" evidence="5">
    <location>
        <begin position="317"/>
        <end position="337"/>
    </location>
</feature>
<evidence type="ECO:0000256" key="1">
    <source>
        <dbReference type="ARBA" id="ARBA00004141"/>
    </source>
</evidence>
<evidence type="ECO:0000256" key="2">
    <source>
        <dbReference type="ARBA" id="ARBA00022692"/>
    </source>
</evidence>
<dbReference type="EMBL" id="DXFT01000194">
    <property type="protein sequence ID" value="HIX04389.1"/>
    <property type="molecule type" value="Genomic_DNA"/>
</dbReference>
<dbReference type="PANTHER" id="PTHR37422:SF13">
    <property type="entry name" value="LIPOPOLYSACCHARIDE BIOSYNTHESIS PROTEIN PA4999-RELATED"/>
    <property type="match status" value="1"/>
</dbReference>
<dbReference type="PANTHER" id="PTHR37422">
    <property type="entry name" value="TEICHURONIC ACID BIOSYNTHESIS PROTEIN TUAE"/>
    <property type="match status" value="1"/>
</dbReference>
<feature type="transmembrane region" description="Helical" evidence="5">
    <location>
        <begin position="67"/>
        <end position="84"/>
    </location>
</feature>
<organism evidence="7 8">
    <name type="scientific">Candidatus Odoribacter faecigallinarum</name>
    <dbReference type="NCBI Taxonomy" id="2838706"/>
    <lineage>
        <taxon>Bacteria</taxon>
        <taxon>Pseudomonadati</taxon>
        <taxon>Bacteroidota</taxon>
        <taxon>Bacteroidia</taxon>
        <taxon>Bacteroidales</taxon>
        <taxon>Odoribacteraceae</taxon>
        <taxon>Odoribacter</taxon>
    </lineage>
</organism>
<evidence type="ECO:0000313" key="8">
    <source>
        <dbReference type="Proteomes" id="UP000824202"/>
    </source>
</evidence>
<keyword evidence="2 5" id="KW-0812">Transmembrane</keyword>
<comment type="caution">
    <text evidence="7">The sequence shown here is derived from an EMBL/GenBank/DDBJ whole genome shotgun (WGS) entry which is preliminary data.</text>
</comment>
<evidence type="ECO:0000256" key="3">
    <source>
        <dbReference type="ARBA" id="ARBA00022989"/>
    </source>
</evidence>
<feature type="transmembrane region" description="Helical" evidence="5">
    <location>
        <begin position="229"/>
        <end position="248"/>
    </location>
</feature>
<keyword evidence="4 5" id="KW-0472">Membrane</keyword>
<dbReference type="InterPro" id="IPR011990">
    <property type="entry name" value="TPR-like_helical_dom_sf"/>
</dbReference>
<dbReference type="GO" id="GO:0016020">
    <property type="term" value="C:membrane"/>
    <property type="evidence" value="ECO:0007669"/>
    <property type="project" value="UniProtKB-SubCell"/>
</dbReference>
<feature type="domain" description="O-antigen ligase-related" evidence="6">
    <location>
        <begin position="188"/>
        <end position="329"/>
    </location>
</feature>
<feature type="transmembrane region" description="Helical" evidence="5">
    <location>
        <begin position="118"/>
        <end position="137"/>
    </location>
</feature>